<dbReference type="EnsemblMetazoa" id="XM_038202655.1">
    <property type="protein sequence ID" value="XP_038058583.1"/>
    <property type="gene ID" value="LOC119729861"/>
</dbReference>
<keyword evidence="1" id="KW-0812">Transmembrane</keyword>
<protein>
    <recommendedName>
        <fullName evidence="4">Rolling stone</fullName>
    </recommendedName>
</protein>
<feature type="transmembrane region" description="Helical" evidence="1">
    <location>
        <begin position="38"/>
        <end position="59"/>
    </location>
</feature>
<evidence type="ECO:0000256" key="1">
    <source>
        <dbReference type="SAM" id="Phobius"/>
    </source>
</evidence>
<proteinExistence type="predicted"/>
<dbReference type="OrthoDB" id="419711at2759"/>
<dbReference type="InterPro" id="IPR049352">
    <property type="entry name" value="Rost"/>
</dbReference>
<keyword evidence="1" id="KW-0472">Membrane</keyword>
<dbReference type="RefSeq" id="XP_038058583.1">
    <property type="nucleotide sequence ID" value="XM_038202655.1"/>
</dbReference>
<dbReference type="GO" id="GO:0016020">
    <property type="term" value="C:membrane"/>
    <property type="evidence" value="ECO:0007669"/>
    <property type="project" value="TreeGrafter"/>
</dbReference>
<evidence type="ECO:0000313" key="2">
    <source>
        <dbReference type="EnsemblMetazoa" id="XP_038058583.1"/>
    </source>
</evidence>
<dbReference type="Pfam" id="PF21534">
    <property type="entry name" value="Rost"/>
    <property type="match status" value="1"/>
</dbReference>
<reference evidence="2" key="1">
    <citation type="submission" date="2022-11" db="UniProtKB">
        <authorList>
            <consortium name="EnsemblMetazoa"/>
        </authorList>
    </citation>
    <scope>IDENTIFICATION</scope>
</reference>
<dbReference type="GeneID" id="119729861"/>
<feature type="transmembrane region" description="Helical" evidence="1">
    <location>
        <begin position="252"/>
        <end position="273"/>
    </location>
</feature>
<dbReference type="PANTHER" id="PTHR12242:SF1">
    <property type="entry name" value="MYND-TYPE DOMAIN-CONTAINING PROTEIN"/>
    <property type="match status" value="1"/>
</dbReference>
<dbReference type="OMA" id="YLSNWSF"/>
<evidence type="ECO:0008006" key="4">
    <source>
        <dbReference type="Google" id="ProtNLM"/>
    </source>
</evidence>
<feature type="transmembrane region" description="Helical" evidence="1">
    <location>
        <begin position="79"/>
        <end position="100"/>
    </location>
</feature>
<dbReference type="Proteomes" id="UP000887568">
    <property type="component" value="Unplaced"/>
</dbReference>
<keyword evidence="1" id="KW-1133">Transmembrane helix</keyword>
<feature type="transmembrane region" description="Helical" evidence="1">
    <location>
        <begin position="172"/>
        <end position="196"/>
    </location>
</feature>
<feature type="transmembrane region" description="Helical" evidence="1">
    <location>
        <begin position="146"/>
        <end position="166"/>
    </location>
</feature>
<organism evidence="2 3">
    <name type="scientific">Patiria miniata</name>
    <name type="common">Bat star</name>
    <name type="synonym">Asterina miniata</name>
    <dbReference type="NCBI Taxonomy" id="46514"/>
    <lineage>
        <taxon>Eukaryota</taxon>
        <taxon>Metazoa</taxon>
        <taxon>Echinodermata</taxon>
        <taxon>Eleutherozoa</taxon>
        <taxon>Asterozoa</taxon>
        <taxon>Asteroidea</taxon>
        <taxon>Valvatacea</taxon>
        <taxon>Valvatida</taxon>
        <taxon>Asterinidae</taxon>
        <taxon>Patiria</taxon>
    </lineage>
</organism>
<keyword evidence="3" id="KW-1185">Reference proteome</keyword>
<dbReference type="AlphaFoldDB" id="A0A914A415"/>
<sequence>MEALRSEFRWQKFGFGGVSVKAFVSPQFLWSQHQSLFIAFRVLVAVYQLAWNITVPIIWGHPSFYRRAVDNQAKWLIYLSNWSFCVLTLYLVTAAVSLVAHRRQTQRQVADVNELVIGPLENGAILNNQPQLEENTPLPWYFKLTWLLQNIAYSACAFVTAGYWLVEFQPGFTIVQIFTIHVHGISLIIALADLIVAAPPIRLLHFVYPYSYFLLYQLFALIYYKSGGTNPYGGTHIYKSFIDWENAPTTSLIILLLGTVAAAPCLHGLLFALDKLRNKVAEKCCAT</sequence>
<evidence type="ECO:0000313" key="3">
    <source>
        <dbReference type="Proteomes" id="UP000887568"/>
    </source>
</evidence>
<name>A0A914A415_PATMI</name>
<feature type="transmembrane region" description="Helical" evidence="1">
    <location>
        <begin position="203"/>
        <end position="224"/>
    </location>
</feature>
<accession>A0A914A415</accession>
<dbReference type="PANTHER" id="PTHR12242">
    <property type="entry name" value="OS02G0130600 PROTEIN-RELATED"/>
    <property type="match status" value="1"/>
</dbReference>